<dbReference type="PRINTS" id="PR00990">
    <property type="entry name" value="RIBOKINASE"/>
</dbReference>
<dbReference type="SUPFAM" id="SSF53613">
    <property type="entry name" value="Ribokinase-like"/>
    <property type="match status" value="1"/>
</dbReference>
<evidence type="ECO:0000259" key="3">
    <source>
        <dbReference type="Pfam" id="PF00294"/>
    </source>
</evidence>
<dbReference type="EMBL" id="BSUJ01000001">
    <property type="protein sequence ID" value="GMA20520.1"/>
    <property type="molecule type" value="Genomic_DNA"/>
</dbReference>
<evidence type="ECO:0000256" key="1">
    <source>
        <dbReference type="ARBA" id="ARBA00022679"/>
    </source>
</evidence>
<comment type="caution">
    <text evidence="4">The sequence shown here is derived from an EMBL/GenBank/DDBJ whole genome shotgun (WGS) entry which is preliminary data.</text>
</comment>
<evidence type="ECO:0000313" key="4">
    <source>
        <dbReference type="EMBL" id="GMA20520.1"/>
    </source>
</evidence>
<keyword evidence="1" id="KW-0808">Transferase</keyword>
<name>A0ABQ6HSJ0_9MICO</name>
<evidence type="ECO:0000313" key="5">
    <source>
        <dbReference type="Proteomes" id="UP001157109"/>
    </source>
</evidence>
<organism evidence="4 5">
    <name type="scientific">Arsenicicoccus piscis</name>
    <dbReference type="NCBI Taxonomy" id="673954"/>
    <lineage>
        <taxon>Bacteria</taxon>
        <taxon>Bacillati</taxon>
        <taxon>Actinomycetota</taxon>
        <taxon>Actinomycetes</taxon>
        <taxon>Micrococcales</taxon>
        <taxon>Intrasporangiaceae</taxon>
        <taxon>Arsenicicoccus</taxon>
    </lineage>
</organism>
<feature type="domain" description="Carbohydrate kinase PfkB" evidence="3">
    <location>
        <begin position="4"/>
        <end position="246"/>
    </location>
</feature>
<reference evidence="5" key="1">
    <citation type="journal article" date="2019" name="Int. J. Syst. Evol. Microbiol.">
        <title>The Global Catalogue of Microorganisms (GCM) 10K type strain sequencing project: providing services to taxonomists for standard genome sequencing and annotation.</title>
        <authorList>
            <consortium name="The Broad Institute Genomics Platform"/>
            <consortium name="The Broad Institute Genome Sequencing Center for Infectious Disease"/>
            <person name="Wu L."/>
            <person name="Ma J."/>
        </authorList>
    </citation>
    <scope>NUCLEOTIDE SEQUENCE [LARGE SCALE GENOMIC DNA]</scope>
    <source>
        <strain evidence="5">NBRC 105830</strain>
    </source>
</reference>
<dbReference type="PANTHER" id="PTHR10584:SF166">
    <property type="entry name" value="RIBOKINASE"/>
    <property type="match status" value="1"/>
</dbReference>
<accession>A0ABQ6HSJ0</accession>
<dbReference type="Proteomes" id="UP001157109">
    <property type="component" value="Unassembled WGS sequence"/>
</dbReference>
<dbReference type="InterPro" id="IPR002139">
    <property type="entry name" value="Ribo/fructo_kinase"/>
</dbReference>
<dbReference type="InterPro" id="IPR029056">
    <property type="entry name" value="Ribokinase-like"/>
</dbReference>
<keyword evidence="5" id="KW-1185">Reference proteome</keyword>
<dbReference type="PANTHER" id="PTHR10584">
    <property type="entry name" value="SUGAR KINASE"/>
    <property type="match status" value="1"/>
</dbReference>
<evidence type="ECO:0000256" key="2">
    <source>
        <dbReference type="ARBA" id="ARBA00022777"/>
    </source>
</evidence>
<protein>
    <submittedName>
        <fullName evidence="4">Ribokinase</fullName>
    </submittedName>
</protein>
<gene>
    <name evidence="4" type="primary">rbsK_1</name>
    <name evidence="4" type="ORF">GCM10025862_25410</name>
</gene>
<dbReference type="Gene3D" id="3.40.1190.20">
    <property type="match status" value="1"/>
</dbReference>
<proteinExistence type="predicted"/>
<keyword evidence="2" id="KW-0418">Kinase</keyword>
<sequence>MLADALERRAAGRGGNQAVAAATSGLAPVTLVGAVGADAAGEVYRERLVGLGVDVRGVATVPEATGMALVTVDADGERAGVLVPGANALLGPEHLDVLDQAQAGDVLLVSLEVPRRSVAMAVRMVAAKDVRVIVNAAPFAELPAEVMAEADPLVVNEHEARQLADTGALPASLLVTFGAHGVSWNGVEHPAHPVDPDEVVDAAGAGDAFCGVLAAGLAGGLPQDEALTQALAAGAAAVRHVGAQASGLLAEL</sequence>
<dbReference type="Pfam" id="PF00294">
    <property type="entry name" value="PfkB"/>
    <property type="match status" value="1"/>
</dbReference>
<dbReference type="RefSeq" id="WP_284284634.1">
    <property type="nucleotide sequence ID" value="NZ_BSUJ01000001.1"/>
</dbReference>
<dbReference type="InterPro" id="IPR011611">
    <property type="entry name" value="PfkB_dom"/>
</dbReference>